<evidence type="ECO:0000313" key="3">
    <source>
        <dbReference type="Proteomes" id="UP001159641"/>
    </source>
</evidence>
<name>A0AB34HWF4_ESCRO</name>
<dbReference type="GO" id="GO:0005634">
    <property type="term" value="C:nucleus"/>
    <property type="evidence" value="ECO:0007669"/>
    <property type="project" value="InterPro"/>
</dbReference>
<evidence type="ECO:0000313" key="2">
    <source>
        <dbReference type="EMBL" id="KAJ8795125.1"/>
    </source>
</evidence>
<keyword evidence="3" id="KW-1185">Reference proteome</keyword>
<dbReference type="PANTHER" id="PTHR39227:SF1">
    <property type="entry name" value="ADIPOGENESIS REGULATORY FACTOR"/>
    <property type="match status" value="1"/>
</dbReference>
<dbReference type="PANTHER" id="PTHR39227">
    <property type="entry name" value="ADIPOGENESIS REGULATORY FACTOR"/>
    <property type="match status" value="1"/>
</dbReference>
<dbReference type="GO" id="GO:0045600">
    <property type="term" value="P:positive regulation of fat cell differentiation"/>
    <property type="evidence" value="ECO:0007669"/>
    <property type="project" value="InterPro"/>
</dbReference>
<evidence type="ECO:0000256" key="1">
    <source>
        <dbReference type="SAM" id="MobiDB-lite"/>
    </source>
</evidence>
<sequence>MASKGLQDLKQQVEGAAQEAVTAAGAATQQVVDQTTETGQKGLVGLVGRRVDSPSMALPSTQPLPRHTLSSADPLPALLPGEGDPGQANPAGLWFPRAPHSTALSFPFPAMDQVAKSTQETIDKTANQASEAFSGFGKKLGLLK</sequence>
<feature type="compositionally biased region" description="Low complexity" evidence="1">
    <location>
        <begin position="69"/>
        <end position="80"/>
    </location>
</feature>
<accession>A0AB34HWF4</accession>
<proteinExistence type="predicted"/>
<reference evidence="2 3" key="1">
    <citation type="submission" date="2022-11" db="EMBL/GenBank/DDBJ databases">
        <title>Whole genome sequence of Eschrichtius robustus ER-17-0199.</title>
        <authorList>
            <person name="Bruniche-Olsen A."/>
            <person name="Black A.N."/>
            <person name="Fields C.J."/>
            <person name="Walden K."/>
            <person name="Dewoody J.A."/>
        </authorList>
    </citation>
    <scope>NUCLEOTIDE SEQUENCE [LARGE SCALE GENOMIC DNA]</scope>
    <source>
        <strain evidence="2">ER-17-0199</strain>
        <tissue evidence="2">Blubber</tissue>
    </source>
</reference>
<dbReference type="InterPro" id="IPR034450">
    <property type="entry name" value="ADIRF"/>
</dbReference>
<comment type="caution">
    <text evidence="2">The sequence shown here is derived from an EMBL/GenBank/DDBJ whole genome shotgun (WGS) entry which is preliminary data.</text>
</comment>
<evidence type="ECO:0008006" key="4">
    <source>
        <dbReference type="Google" id="ProtNLM"/>
    </source>
</evidence>
<dbReference type="Proteomes" id="UP001159641">
    <property type="component" value="Unassembled WGS sequence"/>
</dbReference>
<protein>
    <recommendedName>
        <fullName evidence="4">Adipogenesis regulatory factor</fullName>
    </recommendedName>
</protein>
<gene>
    <name evidence="2" type="ORF">J1605_018712</name>
</gene>
<feature type="region of interest" description="Disordered" evidence="1">
    <location>
        <begin position="36"/>
        <end position="96"/>
    </location>
</feature>
<organism evidence="2 3">
    <name type="scientific">Eschrichtius robustus</name>
    <name type="common">California gray whale</name>
    <name type="synonym">Eschrichtius gibbosus</name>
    <dbReference type="NCBI Taxonomy" id="9764"/>
    <lineage>
        <taxon>Eukaryota</taxon>
        <taxon>Metazoa</taxon>
        <taxon>Chordata</taxon>
        <taxon>Craniata</taxon>
        <taxon>Vertebrata</taxon>
        <taxon>Euteleostomi</taxon>
        <taxon>Mammalia</taxon>
        <taxon>Eutheria</taxon>
        <taxon>Laurasiatheria</taxon>
        <taxon>Artiodactyla</taxon>
        <taxon>Whippomorpha</taxon>
        <taxon>Cetacea</taxon>
        <taxon>Mysticeti</taxon>
        <taxon>Eschrichtiidae</taxon>
        <taxon>Eschrichtius</taxon>
    </lineage>
</organism>
<dbReference type="EMBL" id="JAIQCJ010000625">
    <property type="protein sequence ID" value="KAJ8795125.1"/>
    <property type="molecule type" value="Genomic_DNA"/>
</dbReference>
<dbReference type="AlphaFoldDB" id="A0AB34HWF4"/>